<gene>
    <name evidence="2" type="ORF">SKAU_G00174030</name>
</gene>
<dbReference type="EMBL" id="JAINUF010000005">
    <property type="protein sequence ID" value="KAJ8360878.1"/>
    <property type="molecule type" value="Genomic_DNA"/>
</dbReference>
<accession>A0A9Q1FKW0</accession>
<name>A0A9Q1FKW0_SYNKA</name>
<sequence length="123" mass="13684">MREVLKNELAARDDASSLDDLISLSIKVDNRLRERLRKKAGHPFPDKPVPTPYPVTDFTYQRPAPHVPVARHPGVQRTLSHQKLSFRRNIHTALGGLLDCHRTAAPQASLPVPLPVSSPVFSV</sequence>
<feature type="region of interest" description="Disordered" evidence="1">
    <location>
        <begin position="37"/>
        <end position="71"/>
    </location>
</feature>
<keyword evidence="3" id="KW-1185">Reference proteome</keyword>
<reference evidence="2" key="1">
    <citation type="journal article" date="2023" name="Science">
        <title>Genome structures resolve the early diversification of teleost fishes.</title>
        <authorList>
            <person name="Parey E."/>
            <person name="Louis A."/>
            <person name="Montfort J."/>
            <person name="Bouchez O."/>
            <person name="Roques C."/>
            <person name="Iampietro C."/>
            <person name="Lluch J."/>
            <person name="Castinel A."/>
            <person name="Donnadieu C."/>
            <person name="Desvignes T."/>
            <person name="Floi Bucao C."/>
            <person name="Jouanno E."/>
            <person name="Wen M."/>
            <person name="Mejri S."/>
            <person name="Dirks R."/>
            <person name="Jansen H."/>
            <person name="Henkel C."/>
            <person name="Chen W.J."/>
            <person name="Zahm M."/>
            <person name="Cabau C."/>
            <person name="Klopp C."/>
            <person name="Thompson A.W."/>
            <person name="Robinson-Rechavi M."/>
            <person name="Braasch I."/>
            <person name="Lecointre G."/>
            <person name="Bobe J."/>
            <person name="Postlethwait J.H."/>
            <person name="Berthelot C."/>
            <person name="Roest Crollius H."/>
            <person name="Guiguen Y."/>
        </authorList>
    </citation>
    <scope>NUCLEOTIDE SEQUENCE</scope>
    <source>
        <strain evidence="2">WJC10195</strain>
    </source>
</reference>
<dbReference type="AlphaFoldDB" id="A0A9Q1FKW0"/>
<dbReference type="Proteomes" id="UP001152622">
    <property type="component" value="Chromosome 5"/>
</dbReference>
<organism evidence="2 3">
    <name type="scientific">Synaphobranchus kaupii</name>
    <name type="common">Kaup's arrowtooth eel</name>
    <dbReference type="NCBI Taxonomy" id="118154"/>
    <lineage>
        <taxon>Eukaryota</taxon>
        <taxon>Metazoa</taxon>
        <taxon>Chordata</taxon>
        <taxon>Craniata</taxon>
        <taxon>Vertebrata</taxon>
        <taxon>Euteleostomi</taxon>
        <taxon>Actinopterygii</taxon>
        <taxon>Neopterygii</taxon>
        <taxon>Teleostei</taxon>
        <taxon>Anguilliformes</taxon>
        <taxon>Synaphobranchidae</taxon>
        <taxon>Synaphobranchus</taxon>
    </lineage>
</organism>
<protein>
    <submittedName>
        <fullName evidence="2">Uncharacterized protein</fullName>
    </submittedName>
</protein>
<proteinExistence type="predicted"/>
<evidence type="ECO:0000313" key="2">
    <source>
        <dbReference type="EMBL" id="KAJ8360878.1"/>
    </source>
</evidence>
<comment type="caution">
    <text evidence="2">The sequence shown here is derived from an EMBL/GenBank/DDBJ whole genome shotgun (WGS) entry which is preliminary data.</text>
</comment>
<evidence type="ECO:0000313" key="3">
    <source>
        <dbReference type="Proteomes" id="UP001152622"/>
    </source>
</evidence>
<evidence type="ECO:0000256" key="1">
    <source>
        <dbReference type="SAM" id="MobiDB-lite"/>
    </source>
</evidence>